<reference evidence="1" key="1">
    <citation type="submission" date="2014-11" db="EMBL/GenBank/DDBJ databases">
        <authorList>
            <person name="Amaro Gonzalez C."/>
        </authorList>
    </citation>
    <scope>NUCLEOTIDE SEQUENCE</scope>
</reference>
<accession>A0A0E9WKB0</accession>
<protein>
    <submittedName>
        <fullName evidence="1">Uncharacterized protein</fullName>
    </submittedName>
</protein>
<evidence type="ECO:0000313" key="1">
    <source>
        <dbReference type="EMBL" id="JAH89918.1"/>
    </source>
</evidence>
<dbReference type="EMBL" id="GBXM01018659">
    <property type="protein sequence ID" value="JAH89918.1"/>
    <property type="molecule type" value="Transcribed_RNA"/>
</dbReference>
<organism evidence="1">
    <name type="scientific">Anguilla anguilla</name>
    <name type="common">European freshwater eel</name>
    <name type="synonym">Muraena anguilla</name>
    <dbReference type="NCBI Taxonomy" id="7936"/>
    <lineage>
        <taxon>Eukaryota</taxon>
        <taxon>Metazoa</taxon>
        <taxon>Chordata</taxon>
        <taxon>Craniata</taxon>
        <taxon>Vertebrata</taxon>
        <taxon>Euteleostomi</taxon>
        <taxon>Actinopterygii</taxon>
        <taxon>Neopterygii</taxon>
        <taxon>Teleostei</taxon>
        <taxon>Anguilliformes</taxon>
        <taxon>Anguillidae</taxon>
        <taxon>Anguilla</taxon>
    </lineage>
</organism>
<sequence>MEFCTEERPTLSKCHEIFNDHSDSGPCFHISSKRCNLLKRSAPSQYWGIGGCFRRKTYSTSNRNFSQVISHLSTDHSSHLLKFNHGQEEDMWWYG</sequence>
<reference evidence="1" key="2">
    <citation type="journal article" date="2015" name="Fish Shellfish Immunol.">
        <title>Early steps in the European eel (Anguilla anguilla)-Vibrio vulnificus interaction in the gills: Role of the RtxA13 toxin.</title>
        <authorList>
            <person name="Callol A."/>
            <person name="Pajuelo D."/>
            <person name="Ebbesson L."/>
            <person name="Teles M."/>
            <person name="MacKenzie S."/>
            <person name="Amaro C."/>
        </authorList>
    </citation>
    <scope>NUCLEOTIDE SEQUENCE</scope>
</reference>
<name>A0A0E9WKB0_ANGAN</name>
<dbReference type="AlphaFoldDB" id="A0A0E9WKB0"/>
<proteinExistence type="predicted"/>